<keyword evidence="4" id="KW-1185">Reference proteome</keyword>
<reference evidence="3 4" key="1">
    <citation type="submission" date="2017-01" db="EMBL/GenBank/DDBJ databases">
        <title>Genome Sequencing of a Marine Spirillum, Oceanospirillum multiglobuliferum ATCC 33336, from Japan.</title>
        <authorList>
            <person name="Carney J.G."/>
            <person name="Trachtenberg A.M."/>
            <person name="Rheaume B.A."/>
            <person name="Linnane J.D."/>
            <person name="Pitts N.L."/>
            <person name="Mykles D.L."/>
            <person name="Maclea K.S."/>
        </authorList>
    </citation>
    <scope>NUCLEOTIDE SEQUENCE [LARGE SCALE GENOMIC DNA]</scope>
    <source>
        <strain evidence="3 4">ATCC 33336</strain>
    </source>
</reference>
<dbReference type="RefSeq" id="WP_159445678.1">
    <property type="nucleotide sequence ID" value="NZ_FUXG01000027.1"/>
</dbReference>
<dbReference type="Pfam" id="PF20332">
    <property type="entry name" value="DUF6627"/>
    <property type="match status" value="1"/>
</dbReference>
<dbReference type="OrthoDB" id="7651521at2"/>
<feature type="signal peptide" evidence="2">
    <location>
        <begin position="1"/>
        <end position="29"/>
    </location>
</feature>
<dbReference type="AlphaFoldDB" id="A0A1T4SC30"/>
<keyword evidence="1" id="KW-0812">Transmembrane</keyword>
<dbReference type="InterPro" id="IPR016924">
    <property type="entry name" value="UCP029543"/>
</dbReference>
<comment type="caution">
    <text evidence="3">The sequence shown here is derived from an EMBL/GenBank/DDBJ whole genome shotgun (WGS) entry which is preliminary data.</text>
</comment>
<evidence type="ECO:0000313" key="4">
    <source>
        <dbReference type="Proteomes" id="UP000191418"/>
    </source>
</evidence>
<dbReference type="NCBIfam" id="NF033919">
    <property type="entry name" value="PA2779_fam"/>
    <property type="match status" value="1"/>
</dbReference>
<keyword evidence="1" id="KW-1133">Transmembrane helix</keyword>
<evidence type="ECO:0000256" key="2">
    <source>
        <dbReference type="SAM" id="SignalP"/>
    </source>
</evidence>
<evidence type="ECO:0008006" key="5">
    <source>
        <dbReference type="Google" id="ProtNLM"/>
    </source>
</evidence>
<dbReference type="EMBL" id="MTSM01000014">
    <property type="protein sequence ID" value="OPX55018.1"/>
    <property type="molecule type" value="Genomic_DNA"/>
</dbReference>
<dbReference type="STRING" id="64969.SAMN02745127_02903"/>
<proteinExistence type="predicted"/>
<feature type="transmembrane region" description="Helical" evidence="1">
    <location>
        <begin position="97"/>
        <end position="123"/>
    </location>
</feature>
<protein>
    <recommendedName>
        <fullName evidence="5">PA2779 family protein</fullName>
    </recommendedName>
</protein>
<dbReference type="Proteomes" id="UP000191418">
    <property type="component" value="Unassembled WGS sequence"/>
</dbReference>
<evidence type="ECO:0000256" key="1">
    <source>
        <dbReference type="SAM" id="Phobius"/>
    </source>
</evidence>
<feature type="chain" id="PRO_5012165243" description="PA2779 family protein" evidence="2">
    <location>
        <begin position="30"/>
        <end position="128"/>
    </location>
</feature>
<gene>
    <name evidence="3" type="ORF">BTE48_11000</name>
</gene>
<evidence type="ECO:0000313" key="3">
    <source>
        <dbReference type="EMBL" id="OPX55018.1"/>
    </source>
</evidence>
<name>A0A1T4SC30_9GAMM</name>
<dbReference type="InterPro" id="IPR046735">
    <property type="entry name" value="PA2779-like"/>
</dbReference>
<keyword evidence="1" id="KW-0472">Membrane</keyword>
<accession>A0A1T4SC30</accession>
<sequence length="128" mass="13941">MKYSLQIKRLFAAFLSVLLLSATVGQAQAGMITNQQIVQQLDRQHAVALFDRADVQNQLSALGVDAELAKSRVAAMSDAEINQLNQHLADQPAGQDVLGLAFMVFVVLVITDMLGATDVFPFVKNINR</sequence>
<organism evidence="3 4">
    <name type="scientific">Oceanospirillum multiglobuliferum</name>
    <dbReference type="NCBI Taxonomy" id="64969"/>
    <lineage>
        <taxon>Bacteria</taxon>
        <taxon>Pseudomonadati</taxon>
        <taxon>Pseudomonadota</taxon>
        <taxon>Gammaproteobacteria</taxon>
        <taxon>Oceanospirillales</taxon>
        <taxon>Oceanospirillaceae</taxon>
        <taxon>Oceanospirillum</taxon>
    </lineage>
</organism>
<dbReference type="PIRSF" id="PIRSF029543">
    <property type="entry name" value="UCP029543"/>
    <property type="match status" value="1"/>
</dbReference>
<keyword evidence="2" id="KW-0732">Signal</keyword>